<gene>
    <name evidence="1" type="primary">GTPV050</name>
</gene>
<dbReference type="Pfam" id="PF04599">
    <property type="entry name" value="Pox_G5"/>
    <property type="match status" value="1"/>
</dbReference>
<name>A0A075CI84_9POXV</name>
<proteinExistence type="predicted"/>
<organism evidence="1 2">
    <name type="scientific">Goatpox virus FZ</name>
    <dbReference type="NCBI Taxonomy" id="1416740"/>
    <lineage>
        <taxon>Viruses</taxon>
        <taxon>Varidnaviria</taxon>
        <taxon>Bamfordvirae</taxon>
        <taxon>Nucleocytoviricota</taxon>
        <taxon>Pokkesviricetes</taxon>
        <taxon>Chitovirales</taxon>
        <taxon>Poxviridae</taxon>
        <taxon>Chordopoxvirinae</taxon>
        <taxon>Capripoxvirus</taxon>
        <taxon>Capripoxvirus goatpox</taxon>
        <taxon>Goatpox virus</taxon>
    </lineage>
</organism>
<dbReference type="EMBL" id="KC951854">
    <property type="protein sequence ID" value="AGZ95369.1"/>
    <property type="molecule type" value="Genomic_DNA"/>
</dbReference>
<reference evidence="1 2" key="1">
    <citation type="journal article" date="2014" name="Vet. Microbiol.">
        <title>Complete genome sequence analysis of goatpox virus isolated from China shows high variation.</title>
        <authorList>
            <person name="Zeng X."/>
            <person name="Chi X."/>
            <person name="Li W."/>
            <person name="Hao W."/>
            <person name="Li M."/>
            <person name="Huang X."/>
            <person name="Huang Y."/>
            <person name="Rock D.L."/>
            <person name="Luo S."/>
            <person name="Wang S."/>
        </authorList>
    </citation>
    <scope>NUCLEOTIDE SEQUENCE [LARGE SCALE GENOMIC DNA]</scope>
    <source>
        <strain evidence="1">FZ</strain>
    </source>
</reference>
<protein>
    <recommendedName>
        <fullName evidence="3">Fen1-like nuclease</fullName>
    </recommendedName>
</protein>
<evidence type="ECO:0000313" key="2">
    <source>
        <dbReference type="Proteomes" id="UP000134642"/>
    </source>
</evidence>
<evidence type="ECO:0008006" key="3">
    <source>
        <dbReference type="Google" id="ProtNLM"/>
    </source>
</evidence>
<accession>A0A075CI84</accession>
<sequence length="437" mass="50522">MGIKNLKTVLVEIGALHQIKNVQENIINGIFVDTMSFFVSIAHCVNNLDDLYEGFMLYISQWKKQGKITLFVDRGVIPIKESLREKRRNASKNTSKKNVLEIEKLNNLIKNLNVDDMMYDEIKTDLELKIKKLEFNNYLANYVQLKDALDNSLKLLGSDATIIYCDGVDAEFVMCQEAKKIAYMTEKWPLMISTDQDTLLFSSCDDLPKNIRTMNQIYSFIPCAKTRYLCKLVALTNGCDYFQGLYGFSITAKSLKSIKLFDDFTINNVIKSLIIRNYSRKNTDRYINAEKIIHFINKYSCLNESIYNEVPPESITVQEFIFSALYHKWKKFDDSLLKGISLCCSLICVLKPKKDIKRNEIIKLCNIINNDSNKKSSLNNIKSVIDIFGYDLNKNKNIVYGISKLKKIMLCYDDLFYFNNENIIRNNLKKNGIINIS</sequence>
<evidence type="ECO:0000313" key="1">
    <source>
        <dbReference type="EMBL" id="AGZ95369.1"/>
    </source>
</evidence>
<dbReference type="Proteomes" id="UP000134642">
    <property type="component" value="Segment"/>
</dbReference>
<dbReference type="InterPro" id="IPR007678">
    <property type="entry name" value="Poxvirus_G5"/>
</dbReference>